<organism evidence="2 3">
    <name type="scientific">Eleusine coracana subsp. coracana</name>
    <dbReference type="NCBI Taxonomy" id="191504"/>
    <lineage>
        <taxon>Eukaryota</taxon>
        <taxon>Viridiplantae</taxon>
        <taxon>Streptophyta</taxon>
        <taxon>Embryophyta</taxon>
        <taxon>Tracheophyta</taxon>
        <taxon>Spermatophyta</taxon>
        <taxon>Magnoliopsida</taxon>
        <taxon>Liliopsida</taxon>
        <taxon>Poales</taxon>
        <taxon>Poaceae</taxon>
        <taxon>PACMAD clade</taxon>
        <taxon>Chloridoideae</taxon>
        <taxon>Cynodonteae</taxon>
        <taxon>Eleusininae</taxon>
        <taxon>Eleusine</taxon>
    </lineage>
</organism>
<dbReference type="AlphaFoldDB" id="A0AAV5CA51"/>
<dbReference type="InterPro" id="IPR036047">
    <property type="entry name" value="F-box-like_dom_sf"/>
</dbReference>
<dbReference type="CDD" id="cd09917">
    <property type="entry name" value="F-box_SF"/>
    <property type="match status" value="1"/>
</dbReference>
<evidence type="ECO:0000313" key="3">
    <source>
        <dbReference type="Proteomes" id="UP001054889"/>
    </source>
</evidence>
<dbReference type="PANTHER" id="PTHR31264">
    <property type="entry name" value="OS07G0554500 PROTEIN-RELATED"/>
    <property type="match status" value="1"/>
</dbReference>
<dbReference type="EMBL" id="BQKI01000005">
    <property type="protein sequence ID" value="GJM95159.1"/>
    <property type="molecule type" value="Genomic_DNA"/>
</dbReference>
<dbReference type="Proteomes" id="UP001054889">
    <property type="component" value="Unassembled WGS sequence"/>
</dbReference>
<dbReference type="Pfam" id="PF12937">
    <property type="entry name" value="F-box-like"/>
    <property type="match status" value="1"/>
</dbReference>
<reference evidence="2" key="2">
    <citation type="submission" date="2021-12" db="EMBL/GenBank/DDBJ databases">
        <title>Resequencing data analysis of finger millet.</title>
        <authorList>
            <person name="Hatakeyama M."/>
            <person name="Aluri S."/>
            <person name="Balachadran M.T."/>
            <person name="Sivarajan S.R."/>
            <person name="Poveda L."/>
            <person name="Shimizu-Inatsugi R."/>
            <person name="Schlapbach R."/>
            <person name="Sreeman S.M."/>
            <person name="Shimizu K.K."/>
        </authorList>
    </citation>
    <scope>NUCLEOTIDE SEQUENCE</scope>
</reference>
<dbReference type="SMART" id="SM00256">
    <property type="entry name" value="FBOX"/>
    <property type="match status" value="1"/>
</dbReference>
<comment type="caution">
    <text evidence="2">The sequence shown here is derived from an EMBL/GenBank/DDBJ whole genome shotgun (WGS) entry which is preliminary data.</text>
</comment>
<protein>
    <recommendedName>
        <fullName evidence="1">F-box domain-containing protein</fullName>
    </recommendedName>
</protein>
<dbReference type="SUPFAM" id="SSF81383">
    <property type="entry name" value="F-box domain"/>
    <property type="match status" value="1"/>
</dbReference>
<gene>
    <name evidence="2" type="primary">ga11867</name>
    <name evidence="2" type="ORF">PR202_ga11867</name>
</gene>
<feature type="domain" description="F-box" evidence="1">
    <location>
        <begin position="19"/>
        <end position="60"/>
    </location>
</feature>
<evidence type="ECO:0000313" key="2">
    <source>
        <dbReference type="EMBL" id="GJM95159.1"/>
    </source>
</evidence>
<dbReference type="Gene3D" id="1.20.1280.50">
    <property type="match status" value="1"/>
</dbReference>
<dbReference type="PANTHER" id="PTHR31264:SF7">
    <property type="entry name" value="F-BOX DOMAIN CONTAINING PROTEIN, EXPRESSED"/>
    <property type="match status" value="1"/>
</dbReference>
<accession>A0AAV5CA51</accession>
<name>A0AAV5CA51_ELECO</name>
<keyword evidence="3" id="KW-1185">Reference proteome</keyword>
<reference evidence="2" key="1">
    <citation type="journal article" date="2018" name="DNA Res.">
        <title>Multiple hybrid de novo genome assembly of finger millet, an orphan allotetraploid crop.</title>
        <authorList>
            <person name="Hatakeyama M."/>
            <person name="Aluri S."/>
            <person name="Balachadran M.T."/>
            <person name="Sivarajan S.R."/>
            <person name="Patrignani A."/>
            <person name="Gruter S."/>
            <person name="Poveda L."/>
            <person name="Shimizu-Inatsugi R."/>
            <person name="Baeten J."/>
            <person name="Francoijs K.J."/>
            <person name="Nataraja K.N."/>
            <person name="Reddy Y.A.N."/>
            <person name="Phadnis S."/>
            <person name="Ravikumar R.L."/>
            <person name="Schlapbach R."/>
            <person name="Sreeman S.M."/>
            <person name="Shimizu K.K."/>
        </authorList>
    </citation>
    <scope>NUCLEOTIDE SEQUENCE</scope>
</reference>
<sequence length="186" mass="20330">MASPPASRRDGAPAEQTLLPDEILEDIFLLLESGYDLARASATCRAFRRVATGRPFLRRFLSLHPPPVVGLIEFGSFGEFLLHLAEPPHRSAPAAQALAQGGDYTFSFLPNGCHRNCVYDVRDGSFLLARHAANAATFLDLVVCDPLYRRYIQIPPIPGDLVPHMPSCGEMKSEPFLAPAEEVESG</sequence>
<evidence type="ECO:0000259" key="1">
    <source>
        <dbReference type="SMART" id="SM00256"/>
    </source>
</evidence>
<dbReference type="InterPro" id="IPR001810">
    <property type="entry name" value="F-box_dom"/>
</dbReference>
<proteinExistence type="predicted"/>